<dbReference type="CDD" id="cd00063">
    <property type="entry name" value="FN3"/>
    <property type="match status" value="2"/>
</dbReference>
<organism evidence="3 4">
    <name type="scientific">Eleutherodactylus coqui</name>
    <name type="common">Puerto Rican coqui</name>
    <dbReference type="NCBI Taxonomy" id="57060"/>
    <lineage>
        <taxon>Eukaryota</taxon>
        <taxon>Metazoa</taxon>
        <taxon>Chordata</taxon>
        <taxon>Craniata</taxon>
        <taxon>Vertebrata</taxon>
        <taxon>Euteleostomi</taxon>
        <taxon>Amphibia</taxon>
        <taxon>Batrachia</taxon>
        <taxon>Anura</taxon>
        <taxon>Neobatrachia</taxon>
        <taxon>Hyloidea</taxon>
        <taxon>Eleutherodactylidae</taxon>
        <taxon>Eleutherodactylinae</taxon>
        <taxon>Eleutherodactylus</taxon>
        <taxon>Eleutherodactylus</taxon>
    </lineage>
</organism>
<dbReference type="PROSITE" id="PS50853">
    <property type="entry name" value="FN3"/>
    <property type="match status" value="2"/>
</dbReference>
<evidence type="ECO:0000313" key="3">
    <source>
        <dbReference type="EMBL" id="KAG9460201.1"/>
    </source>
</evidence>
<feature type="non-terminal residue" evidence="3">
    <location>
        <position position="1"/>
    </location>
</feature>
<evidence type="ECO:0000256" key="1">
    <source>
        <dbReference type="ARBA" id="ARBA00023319"/>
    </source>
</evidence>
<gene>
    <name evidence="3" type="ORF">GDO78_013619</name>
</gene>
<name>A0A8J6B3T6_ELECQ</name>
<reference evidence="3" key="1">
    <citation type="thesis" date="2020" institute="ProQuest LLC" country="789 East Eisenhower Parkway, Ann Arbor, MI, USA">
        <title>Comparative Genomics and Chromosome Evolution.</title>
        <authorList>
            <person name="Mudd A.B."/>
        </authorList>
    </citation>
    <scope>NUCLEOTIDE SEQUENCE</scope>
    <source>
        <strain evidence="3">HN-11 Male</strain>
        <tissue evidence="3">Kidney and liver</tissue>
    </source>
</reference>
<dbReference type="OrthoDB" id="504170at2759"/>
<evidence type="ECO:0000313" key="4">
    <source>
        <dbReference type="Proteomes" id="UP000770717"/>
    </source>
</evidence>
<feature type="domain" description="Fibronectin type-III" evidence="2">
    <location>
        <begin position="4"/>
        <end position="98"/>
    </location>
</feature>
<feature type="domain" description="Fibronectin type-III" evidence="2">
    <location>
        <begin position="106"/>
        <end position="160"/>
    </location>
</feature>
<dbReference type="PRINTS" id="PR00014">
    <property type="entry name" value="FNTYPEIII"/>
</dbReference>
<sequence length="160" mass="18298">CPSAPYDFDLLSCGKDEMTICWKAPKFTSGRKILGYFLDQHDPEDVPWKDVNHEPIQERIYKVEGLTEGHFYEFRARALNSAGVGKMSEPSDLYKCEEWTMPEPGPPYDVRCREVRDTTLMIHWENPVYTGGNSVTGYLVEACEEGSGNWKRINETAIPD</sequence>
<dbReference type="Gene3D" id="2.60.40.10">
    <property type="entry name" value="Immunoglobulins"/>
    <property type="match status" value="2"/>
</dbReference>
<dbReference type="InterPro" id="IPR013783">
    <property type="entry name" value="Ig-like_fold"/>
</dbReference>
<keyword evidence="1" id="KW-0393">Immunoglobulin domain</keyword>
<dbReference type="EMBL" id="WNTK01100579">
    <property type="protein sequence ID" value="KAG9460201.1"/>
    <property type="molecule type" value="Genomic_DNA"/>
</dbReference>
<evidence type="ECO:0000259" key="2">
    <source>
        <dbReference type="PROSITE" id="PS50853"/>
    </source>
</evidence>
<dbReference type="InterPro" id="IPR003961">
    <property type="entry name" value="FN3_dom"/>
</dbReference>
<feature type="non-terminal residue" evidence="3">
    <location>
        <position position="160"/>
    </location>
</feature>
<dbReference type="PANTHER" id="PTHR14340:SF9">
    <property type="entry name" value="FIBRONECTIN TYPE-III DOMAIN-CONTAINING PROTEIN"/>
    <property type="match status" value="1"/>
</dbReference>
<proteinExistence type="predicted"/>
<dbReference type="FunFam" id="2.60.40.10:FF:000029">
    <property type="entry name" value="Myomesin 1"/>
    <property type="match status" value="1"/>
</dbReference>
<accession>A0A8J6B3T6</accession>
<protein>
    <recommendedName>
        <fullName evidence="2">Fibronectin type-III domain-containing protein</fullName>
    </recommendedName>
</protein>
<dbReference type="PANTHER" id="PTHR14340">
    <property type="entry name" value="MICROFIBRIL-ASSOCIATED GLYCOPROTEIN 3"/>
    <property type="match status" value="1"/>
</dbReference>
<dbReference type="SMART" id="SM00060">
    <property type="entry name" value="FN3"/>
    <property type="match status" value="1"/>
</dbReference>
<keyword evidence="4" id="KW-1185">Reference proteome</keyword>
<comment type="caution">
    <text evidence="3">The sequence shown here is derived from an EMBL/GenBank/DDBJ whole genome shotgun (WGS) entry which is preliminary data.</text>
</comment>
<dbReference type="Proteomes" id="UP000770717">
    <property type="component" value="Unassembled WGS sequence"/>
</dbReference>
<dbReference type="Pfam" id="PF00041">
    <property type="entry name" value="fn3"/>
    <property type="match status" value="2"/>
</dbReference>
<dbReference type="SUPFAM" id="SSF49265">
    <property type="entry name" value="Fibronectin type III"/>
    <property type="match status" value="1"/>
</dbReference>
<dbReference type="InterPro" id="IPR036116">
    <property type="entry name" value="FN3_sf"/>
</dbReference>
<dbReference type="AlphaFoldDB" id="A0A8J6B3T6"/>